<dbReference type="PANTHER" id="PTHR14083:SF0">
    <property type="entry name" value="YIP1D-INTERACTING FACTOR 1, ISOFORM C"/>
    <property type="match status" value="1"/>
</dbReference>
<dbReference type="PANTHER" id="PTHR14083">
    <property type="entry name" value="YIP1 INTERACTING FACTOR HOMOLOG YIF1 PROTEIN"/>
    <property type="match status" value="1"/>
</dbReference>
<dbReference type="EMBL" id="JH604638">
    <property type="protein sequence ID" value="EHY64813.1"/>
    <property type="molecule type" value="Genomic_DNA"/>
</dbReference>
<dbReference type="InterPro" id="IPR005578">
    <property type="entry name" value="Yif1_fam"/>
</dbReference>
<dbReference type="Proteomes" id="UP000005622">
    <property type="component" value="Unassembled WGS sequence"/>
</dbReference>
<evidence type="ECO:0000256" key="1">
    <source>
        <dbReference type="ARBA" id="ARBA00009727"/>
    </source>
</evidence>
<evidence type="ECO:0000256" key="2">
    <source>
        <dbReference type="ARBA" id="ARBA00022448"/>
    </source>
</evidence>
<feature type="transmembrane region" description="Helical" evidence="9">
    <location>
        <begin position="144"/>
        <end position="164"/>
    </location>
</feature>
<evidence type="ECO:0000256" key="5">
    <source>
        <dbReference type="ARBA" id="ARBA00022927"/>
    </source>
</evidence>
<evidence type="ECO:0000256" key="8">
    <source>
        <dbReference type="ARBA" id="ARBA00023136"/>
    </source>
</evidence>
<protein>
    <recommendedName>
        <fullName evidence="9">Protein YIF1</fullName>
    </recommendedName>
</protein>
<keyword evidence="8 9" id="KW-0472">Membrane</keyword>
<dbReference type="AlphaFoldDB" id="H8ZF47"/>
<feature type="transmembrane region" description="Helical" evidence="9">
    <location>
        <begin position="202"/>
        <end position="219"/>
    </location>
</feature>
<keyword evidence="2 9" id="KW-0813">Transport</keyword>
<evidence type="ECO:0000256" key="6">
    <source>
        <dbReference type="ARBA" id="ARBA00022989"/>
    </source>
</evidence>
<keyword evidence="7 9" id="KW-0333">Golgi apparatus</keyword>
<sequence length="220" mass="25417">MEFQMDMQKQAISLGSTYINRAVSFSKFEIIKRYFQIDNSYICHKLAMIIYPYTTEQWSYTTDRDITGVPISQPDMYIPLMAIISYILCISCEMELNNTFTPTALGNITTKAFLMGLLESAVIKSASFFFYANINITDIIAFVGYKYVTVILIRLISYICNIIISKVSAIYLTVSFCLFLGRSLKCFLILNEHEILVKKRKMYFLFLIVLMEGLFLLLLK</sequence>
<name>H8ZF47_NEMA1</name>
<gene>
    <name evidence="10" type="ORF">NERG_02216</name>
</gene>
<dbReference type="GO" id="GO:0005789">
    <property type="term" value="C:endoplasmic reticulum membrane"/>
    <property type="evidence" value="ECO:0007669"/>
    <property type="project" value="UniProtKB-SubCell"/>
</dbReference>
<dbReference type="GO" id="GO:0006888">
    <property type="term" value="P:endoplasmic reticulum to Golgi vesicle-mediated transport"/>
    <property type="evidence" value="ECO:0007669"/>
    <property type="project" value="UniProtKB-UniRule"/>
</dbReference>
<dbReference type="GO" id="GO:0005793">
    <property type="term" value="C:endoplasmic reticulum-Golgi intermediate compartment"/>
    <property type="evidence" value="ECO:0007669"/>
    <property type="project" value="UniProtKB-UniRule"/>
</dbReference>
<dbReference type="STRING" id="944018.H8ZF47"/>
<evidence type="ECO:0000256" key="9">
    <source>
        <dbReference type="RuleBase" id="RU368073"/>
    </source>
</evidence>
<dbReference type="Pfam" id="PF03878">
    <property type="entry name" value="YIF1"/>
    <property type="match status" value="1"/>
</dbReference>
<dbReference type="HOGENOM" id="CLU_047877_2_2_1"/>
<keyword evidence="3 9" id="KW-0812">Transmembrane</keyword>
<accession>H8ZF47</accession>
<keyword evidence="5 9" id="KW-0653">Protein transport</keyword>
<evidence type="ECO:0000256" key="4">
    <source>
        <dbReference type="ARBA" id="ARBA00022824"/>
    </source>
</evidence>
<evidence type="ECO:0000256" key="3">
    <source>
        <dbReference type="ARBA" id="ARBA00022692"/>
    </source>
</evidence>
<feature type="transmembrane region" description="Helical" evidence="9">
    <location>
        <begin position="170"/>
        <end position="190"/>
    </location>
</feature>
<comment type="function">
    <text evidence="9">Has a role in transport between endoplasmic reticulum and Golgi.</text>
</comment>
<dbReference type="GO" id="GO:0015031">
    <property type="term" value="P:protein transport"/>
    <property type="evidence" value="ECO:0007669"/>
    <property type="project" value="UniProtKB-KW"/>
</dbReference>
<dbReference type="GO" id="GO:0030134">
    <property type="term" value="C:COPII-coated ER to Golgi transport vesicle"/>
    <property type="evidence" value="ECO:0007669"/>
    <property type="project" value="TreeGrafter"/>
</dbReference>
<proteinExistence type="inferred from homology"/>
<dbReference type="GO" id="GO:0000139">
    <property type="term" value="C:Golgi membrane"/>
    <property type="evidence" value="ECO:0007669"/>
    <property type="project" value="UniProtKB-SubCell"/>
</dbReference>
<comment type="subcellular location">
    <subcellularLocation>
        <location evidence="9">Endoplasmic reticulum membrane</location>
        <topology evidence="9">Multi-pass membrane protein</topology>
    </subcellularLocation>
    <subcellularLocation>
        <location evidence="9">Golgi apparatus membrane</location>
        <topology evidence="9">Multi-pass membrane protein</topology>
    </subcellularLocation>
</comment>
<keyword evidence="4 9" id="KW-0256">Endoplasmic reticulum</keyword>
<organism evidence="10">
    <name type="scientific">Nematocida ausubeli (strain ATCC PRA-371 / ERTm2)</name>
    <name type="common">Nematode killer fungus</name>
    <dbReference type="NCBI Taxonomy" id="1913371"/>
    <lineage>
        <taxon>Eukaryota</taxon>
        <taxon>Fungi</taxon>
        <taxon>Fungi incertae sedis</taxon>
        <taxon>Microsporidia</taxon>
        <taxon>Nematocida</taxon>
    </lineage>
</organism>
<comment type="similarity">
    <text evidence="1 9">Belongs to the YIF1 family.</text>
</comment>
<evidence type="ECO:0000313" key="10">
    <source>
        <dbReference type="EMBL" id="EHY64813.1"/>
    </source>
</evidence>
<reference evidence="10" key="1">
    <citation type="submission" date="2011-03" db="EMBL/GenBank/DDBJ databases">
        <title>The Genome Sequence of Nematocida sp1 strain ERTm2.</title>
        <authorList>
            <consortium name="The Broad Institute Genome Sequencing Platform"/>
            <consortium name="The Broad Institute Genome Sequencing Center for Infectious Disease"/>
            <person name="Cuomo C."/>
            <person name="Troemel E."/>
            <person name="Young S.K."/>
            <person name="Zeng Q."/>
            <person name="Gargeya S."/>
            <person name="Fitzgerald M."/>
            <person name="Haas B."/>
            <person name="Abouelleil A."/>
            <person name="Alvarado L."/>
            <person name="Arachchi H.M."/>
            <person name="Berlin A."/>
            <person name="Brown A."/>
            <person name="Chapman S.B."/>
            <person name="Chen Z."/>
            <person name="Dunbar C."/>
            <person name="Freedman E."/>
            <person name="Gearin G."/>
            <person name="Gellesch M."/>
            <person name="Goldberg J."/>
            <person name="Griggs A."/>
            <person name="Gujja S."/>
            <person name="Heilman E.R."/>
            <person name="Heiman D."/>
            <person name="Howarth C."/>
            <person name="Larson L."/>
            <person name="Lui A."/>
            <person name="MacDonald P.J.P."/>
            <person name="Mehta T."/>
            <person name="Montmayeur A."/>
            <person name="Murphy C."/>
            <person name="Neiman D."/>
            <person name="Pearson M."/>
            <person name="Priest M."/>
            <person name="Roberts A."/>
            <person name="Saif S."/>
            <person name="Shea T."/>
            <person name="Shenoy N."/>
            <person name="Sisk P."/>
            <person name="Stolte C."/>
            <person name="Sykes S."/>
            <person name="White J."/>
            <person name="Yandava C."/>
            <person name="Wortman J."/>
            <person name="Nusbaum C."/>
            <person name="Birren B."/>
        </authorList>
    </citation>
    <scope>NUCLEOTIDE SEQUENCE</scope>
    <source>
        <strain evidence="10">ERTm2</strain>
    </source>
</reference>
<keyword evidence="6 9" id="KW-1133">Transmembrane helix</keyword>
<evidence type="ECO:0000256" key="7">
    <source>
        <dbReference type="ARBA" id="ARBA00023034"/>
    </source>
</evidence>